<keyword evidence="4" id="KW-1185">Reference proteome</keyword>
<dbReference type="PANTHER" id="PTHR41282">
    <property type="entry name" value="CONSERVED TRANSMEMBRANE PROTEIN-RELATED"/>
    <property type="match status" value="1"/>
</dbReference>
<sequence>MRSSNPVFSRRGFSRDTGYAGFNAPPQAGGAANPYAGANPYAQGGNPYAQGQQDVTQAPPQYTPQTRPMTMDDVVTRTGMTLGTVIAGATVGWLFLTQNPGFAIGAGLVAMVLALVQSFKRKPSPALILAYAALEGLFLGALSGLINDLPKMNGAPMQAVLGTMAVFVAMLVAYKTRIVRVTARFTRFVMIAAMGFVLLSLVNVMFMAFGGGEGLGFRSGGLGIVFGIVGVVLGALFLALDFKQVEDGIAYGAPREESWLAAFGLTLTLVWIYMEMLRLISILRGD</sequence>
<accession>A0ABZ1FLU5</accession>
<dbReference type="PANTHER" id="PTHR41282:SF1">
    <property type="entry name" value="CONSERVED TRANSMEMBRANE PROTEIN-RELATED"/>
    <property type="match status" value="1"/>
</dbReference>
<dbReference type="Pfam" id="PF12811">
    <property type="entry name" value="BaxI_1"/>
    <property type="match status" value="1"/>
</dbReference>
<protein>
    <submittedName>
        <fullName evidence="3">Bax inhibitor-1/YccA family protein</fullName>
    </submittedName>
</protein>
<feature type="transmembrane region" description="Helical" evidence="2">
    <location>
        <begin position="126"/>
        <end position="146"/>
    </location>
</feature>
<evidence type="ECO:0000256" key="1">
    <source>
        <dbReference type="SAM" id="MobiDB-lite"/>
    </source>
</evidence>
<dbReference type="RefSeq" id="WP_326620479.1">
    <property type="nucleotide sequence ID" value="NZ_CP109106.1"/>
</dbReference>
<proteinExistence type="predicted"/>
<feature type="transmembrane region" description="Helical" evidence="2">
    <location>
        <begin position="158"/>
        <end position="176"/>
    </location>
</feature>
<evidence type="ECO:0000313" key="4">
    <source>
        <dbReference type="Proteomes" id="UP001344251"/>
    </source>
</evidence>
<dbReference type="InterPro" id="IPR010539">
    <property type="entry name" value="BaxI_1-like"/>
</dbReference>
<gene>
    <name evidence="3" type="ORF">OG863_24735</name>
</gene>
<keyword evidence="2" id="KW-0472">Membrane</keyword>
<organism evidence="3 4">
    <name type="scientific">Streptomyces decoyicus</name>
    <dbReference type="NCBI Taxonomy" id="249567"/>
    <lineage>
        <taxon>Bacteria</taxon>
        <taxon>Bacillati</taxon>
        <taxon>Actinomycetota</taxon>
        <taxon>Actinomycetes</taxon>
        <taxon>Kitasatosporales</taxon>
        <taxon>Streptomycetaceae</taxon>
        <taxon>Streptomyces</taxon>
    </lineage>
</organism>
<evidence type="ECO:0000256" key="2">
    <source>
        <dbReference type="SAM" id="Phobius"/>
    </source>
</evidence>
<feature type="region of interest" description="Disordered" evidence="1">
    <location>
        <begin position="1"/>
        <end position="25"/>
    </location>
</feature>
<dbReference type="EMBL" id="CP109106">
    <property type="protein sequence ID" value="WSB70900.1"/>
    <property type="molecule type" value="Genomic_DNA"/>
</dbReference>
<feature type="transmembrane region" description="Helical" evidence="2">
    <location>
        <begin position="74"/>
        <end position="96"/>
    </location>
</feature>
<keyword evidence="2" id="KW-0812">Transmembrane</keyword>
<dbReference type="PIRSF" id="PIRSF009160">
    <property type="entry name" value="UCP009160"/>
    <property type="match status" value="1"/>
</dbReference>
<feature type="transmembrane region" description="Helical" evidence="2">
    <location>
        <begin position="188"/>
        <end position="209"/>
    </location>
</feature>
<feature type="transmembrane region" description="Helical" evidence="2">
    <location>
        <begin position="102"/>
        <end position="119"/>
    </location>
</feature>
<feature type="region of interest" description="Disordered" evidence="1">
    <location>
        <begin position="42"/>
        <end position="70"/>
    </location>
</feature>
<reference evidence="3 4" key="1">
    <citation type="submission" date="2022-10" db="EMBL/GenBank/DDBJ databases">
        <title>The complete genomes of actinobacterial strains from the NBC collection.</title>
        <authorList>
            <person name="Joergensen T.S."/>
            <person name="Alvarez Arevalo M."/>
            <person name="Sterndorff E.B."/>
            <person name="Faurdal D."/>
            <person name="Vuksanovic O."/>
            <person name="Mourched A.-S."/>
            <person name="Charusanti P."/>
            <person name="Shaw S."/>
            <person name="Blin K."/>
            <person name="Weber T."/>
        </authorList>
    </citation>
    <scope>NUCLEOTIDE SEQUENCE [LARGE SCALE GENOMIC DNA]</scope>
    <source>
        <strain evidence="3 4">NBC 01774</strain>
    </source>
</reference>
<dbReference type="Proteomes" id="UP001344251">
    <property type="component" value="Chromosome"/>
</dbReference>
<feature type="compositionally biased region" description="Polar residues" evidence="1">
    <location>
        <begin position="49"/>
        <end position="68"/>
    </location>
</feature>
<feature type="transmembrane region" description="Helical" evidence="2">
    <location>
        <begin position="260"/>
        <end position="283"/>
    </location>
</feature>
<name>A0ABZ1FLU5_9ACTN</name>
<feature type="transmembrane region" description="Helical" evidence="2">
    <location>
        <begin position="221"/>
        <end position="240"/>
    </location>
</feature>
<keyword evidence="2" id="KW-1133">Transmembrane helix</keyword>
<evidence type="ECO:0000313" key="3">
    <source>
        <dbReference type="EMBL" id="WSB70900.1"/>
    </source>
</evidence>